<reference evidence="2" key="1">
    <citation type="submission" date="2020-05" db="EMBL/GenBank/DDBJ databases">
        <authorList>
            <person name="Chiriac C."/>
            <person name="Salcher M."/>
            <person name="Ghai R."/>
            <person name="Kavagutti S V."/>
        </authorList>
    </citation>
    <scope>NUCLEOTIDE SEQUENCE</scope>
</reference>
<dbReference type="SUPFAM" id="SSF51658">
    <property type="entry name" value="Xylose isomerase-like"/>
    <property type="match status" value="1"/>
</dbReference>
<name>A0A6J6Z4I7_9ZZZZ</name>
<dbReference type="InterPro" id="IPR013022">
    <property type="entry name" value="Xyl_isomerase-like_TIM-brl"/>
</dbReference>
<feature type="domain" description="Xylose isomerase-like TIM barrel" evidence="1">
    <location>
        <begin position="88"/>
        <end position="250"/>
    </location>
</feature>
<dbReference type="InterPro" id="IPR036237">
    <property type="entry name" value="Xyl_isomerase-like_sf"/>
</dbReference>
<protein>
    <submittedName>
        <fullName evidence="2">Unannotated protein</fullName>
    </submittedName>
</protein>
<sequence>MSSNINFGITQYADEILEIPEDLSSLLSFKEYRVNSFEDVKNIPTNEWCIAHGPDAYEDTSDECINALAKHPSVAYVNIHPRPEDEYTLCRKCYCRMINLQTPKQSCDRCGANVSSDQYGEELTQYHFDTIITNIIGYAEVLRVSGKKLLLENTFEPPSLMKKIFSALPSDIGFTLDVGHCLFSSVLPQDYIYEMRDQLTHLHLHDNMGGYSEMYHDRHSSPGTGIANWDLIAKALNQIEFKGTATFECMPEFSWVQKWKSNLT</sequence>
<dbReference type="Gene3D" id="3.20.20.150">
    <property type="entry name" value="Divalent-metal-dependent TIM barrel enzymes"/>
    <property type="match status" value="1"/>
</dbReference>
<accession>A0A6J6Z4I7</accession>
<dbReference type="EMBL" id="CAFAAO010000034">
    <property type="protein sequence ID" value="CAB4815484.1"/>
    <property type="molecule type" value="Genomic_DNA"/>
</dbReference>
<evidence type="ECO:0000259" key="1">
    <source>
        <dbReference type="Pfam" id="PF01261"/>
    </source>
</evidence>
<gene>
    <name evidence="2" type="ORF">UFOPK3037_01640</name>
</gene>
<organism evidence="2">
    <name type="scientific">freshwater metagenome</name>
    <dbReference type="NCBI Taxonomy" id="449393"/>
    <lineage>
        <taxon>unclassified sequences</taxon>
        <taxon>metagenomes</taxon>
        <taxon>ecological metagenomes</taxon>
    </lineage>
</organism>
<dbReference type="AlphaFoldDB" id="A0A6J6Z4I7"/>
<dbReference type="Pfam" id="PF01261">
    <property type="entry name" value="AP_endonuc_2"/>
    <property type="match status" value="1"/>
</dbReference>
<proteinExistence type="predicted"/>
<evidence type="ECO:0000313" key="2">
    <source>
        <dbReference type="EMBL" id="CAB4815484.1"/>
    </source>
</evidence>